<reference evidence="3" key="1">
    <citation type="submission" date="2017-11" db="EMBL/GenBank/DDBJ databases">
        <title>Three new genomes from thermophilic consortium.</title>
        <authorList>
            <person name="Quaggio R."/>
            <person name="Amgarten D."/>
            <person name="Setubal J.C."/>
        </authorList>
    </citation>
    <scope>NUCLEOTIDE SEQUENCE</scope>
    <source>
        <strain evidence="3">ZCTH01-B2</strain>
    </source>
</reference>
<name>A0A953HZN5_SYMTR</name>
<sequence>MSAQMRRVPWATALVGVALGLMLSMQFKVQRQVALADLAAVQRTEELVAQLAAAEALRDELAAEVEALRQQQLISVKTQNEYQALAERLEQAQIHAGLLPLTGPGVTVVMADSVLPVTPGENANNFIIHDEDVLRVINELRAAGAEAIAINGQRVTSRTEIRCMGPVVTINGVRTAPPLNIVAIGNPDELERAIMMKGGVAESLKYWGIQITVKKETSVRVPAYTASLRLNYAQPALEEVAP</sequence>
<dbReference type="Proteomes" id="UP000732377">
    <property type="component" value="Unassembled WGS sequence"/>
</dbReference>
<dbReference type="Pfam" id="PF05949">
    <property type="entry name" value="DUF881"/>
    <property type="match status" value="1"/>
</dbReference>
<dbReference type="InterPro" id="IPR010273">
    <property type="entry name" value="DUF881"/>
</dbReference>
<dbReference type="PANTHER" id="PTHR37313">
    <property type="entry name" value="UPF0749 PROTEIN RV1825"/>
    <property type="match status" value="1"/>
</dbReference>
<dbReference type="Gene3D" id="3.30.70.1880">
    <property type="entry name" value="Protein of unknown function DUF881"/>
    <property type="match status" value="1"/>
</dbReference>
<dbReference type="OMA" id="IRCAGPT"/>
<organism evidence="3 4">
    <name type="scientific">Symbiobacterium thermophilum</name>
    <dbReference type="NCBI Taxonomy" id="2734"/>
    <lineage>
        <taxon>Bacteria</taxon>
        <taxon>Bacillati</taxon>
        <taxon>Bacillota</taxon>
        <taxon>Clostridia</taxon>
        <taxon>Eubacteriales</taxon>
        <taxon>Symbiobacteriaceae</taxon>
        <taxon>Symbiobacterium</taxon>
    </lineage>
</organism>
<evidence type="ECO:0000313" key="4">
    <source>
        <dbReference type="Proteomes" id="UP000732377"/>
    </source>
</evidence>
<protein>
    <submittedName>
        <fullName evidence="3">DUF881 domain-containing protein</fullName>
    </submittedName>
</protein>
<proteinExistence type="inferred from homology"/>
<dbReference type="AlphaFoldDB" id="A0A953HZN5"/>
<evidence type="ECO:0000256" key="2">
    <source>
        <dbReference type="SAM" id="Coils"/>
    </source>
</evidence>
<accession>A0A953HZN5</accession>
<keyword evidence="2" id="KW-0175">Coiled coil</keyword>
<comment type="caution">
    <text evidence="3">The sequence shown here is derived from an EMBL/GenBank/DDBJ whole genome shotgun (WGS) entry which is preliminary data.</text>
</comment>
<dbReference type="RefSeq" id="WP_011195347.1">
    <property type="nucleotide sequence ID" value="NZ_JACSIR010000119.1"/>
</dbReference>
<dbReference type="EMBL" id="PIUK01000006">
    <property type="protein sequence ID" value="MBY6274875.1"/>
    <property type="molecule type" value="Genomic_DNA"/>
</dbReference>
<gene>
    <name evidence="3" type="ORF">CWE10_01455</name>
</gene>
<dbReference type="PANTHER" id="PTHR37313:SF2">
    <property type="entry name" value="UPF0749 PROTEIN YLXX"/>
    <property type="match status" value="1"/>
</dbReference>
<feature type="coiled-coil region" evidence="2">
    <location>
        <begin position="44"/>
        <end position="95"/>
    </location>
</feature>
<evidence type="ECO:0000256" key="1">
    <source>
        <dbReference type="ARBA" id="ARBA00009108"/>
    </source>
</evidence>
<comment type="similarity">
    <text evidence="1">Belongs to the UPF0749 family.</text>
</comment>
<evidence type="ECO:0000313" key="3">
    <source>
        <dbReference type="EMBL" id="MBY6274875.1"/>
    </source>
</evidence>